<dbReference type="PANTHER" id="PTHR43685">
    <property type="entry name" value="GLYCOSYLTRANSFERASE"/>
    <property type="match status" value="1"/>
</dbReference>
<evidence type="ECO:0000313" key="5">
    <source>
        <dbReference type="EMBL" id="SFK80920.1"/>
    </source>
</evidence>
<proteinExistence type="predicted"/>
<feature type="domain" description="Spore protein YkvP/CgeB glycosyl transferase-like" evidence="4">
    <location>
        <begin position="489"/>
        <end position="595"/>
    </location>
</feature>
<keyword evidence="5" id="KW-0808">Transferase</keyword>
<sequence>MRSNMFTDAGELSFFTYLENKKRYIYSVDFKEKEKISPDEGIYTILDKKNIDGDLYWEIKKIDEVPILGWISADSSIKFLNVQTEMVKINYSQVDNVINNKLSIGNQLKDDVIYSVSYACLYDGQIYYGISKADKFYGFVNATALDLGEIEPIKFSFNDKISKIYHDPLLKYGYDLHHSNIELECKYVLNSNNRIACGFKQGDTVFWTDIRETDICHRSIAPTQDSESYMNVEDYLLNTVKVDSDEYYTVVPKIGTNNKINEIVSSFHETNTDTSLYQKFDITIGIICDEFMYNALKNSANIEYIPFTEEISINEEYDMVLIVSSWRGIDESWQYMANPNGNKRKVLNTLLDEYNKAGIPTVFYSKEDPVNYERFISIAQKCKYIFTSASEMIDQYIHDTDNENVDYLEFSINPLYHNPIGKNLKDSVNQDQVIFAGSWMKKYPVRNKESAELFDGVIESKHDLNIIDRNFARQLYAYQYPIKYLPYVSETLTHDKLMKLHKATSWGLNLNSVKYSNTMFANRVYELQAMGNIVISNYSMGVNNKFPNVHIVSDKNDVKQILNHSNLNDNSDLIAKSVSNVMLNHTAYHRIEKIIRTIGWTSHHLHEPKILVIGESEKSRESYSNQLWVNKEFICLDDYNRNLNDERFDYIAYMKDEFIYEEYYLMNLISSFAYSDASITEMRGHEYTYTNITDYNRYKSLIKVDLSNNKILNIPETEILSEIPKLDGNKEKVLSVIIPIHNNGKYLEDKCFRSLKRSSIFNKMEIIMIDDGSSDRETLKIINRILRRHPDIKFYRFSEGSGSASRPRNKGIEMVKTKYLTFLDPDNEASGDGYRELLDELERNNDLDLVLGNVMKEDNTKKALLNYHYYVLTNNDDKAIVEDPKDFLIKANLRAHSIQALIVKSDIVKNNSLKMVEGAAGQDTMFFQDLLLHCYKFKSIPKLIHMYYAAVEGSVTTTIKLSFFEKYLKLEKERVPFLKKHGLYNIYVNQRLPYYFNNWYIKRLPKVEESDFEKAKEILLIIFNMYKESYNGEDAQFNKNLIDIFGIEVCSDKKKVNI</sequence>
<feature type="domain" description="Glycosyltransferase 2-like" evidence="3">
    <location>
        <begin position="735"/>
        <end position="867"/>
    </location>
</feature>
<evidence type="ECO:0000313" key="6">
    <source>
        <dbReference type="Proteomes" id="UP000183090"/>
    </source>
</evidence>
<dbReference type="InterPro" id="IPR050834">
    <property type="entry name" value="Glycosyltransf_2"/>
</dbReference>
<dbReference type="InterPro" id="IPR001173">
    <property type="entry name" value="Glyco_trans_2-like"/>
</dbReference>
<dbReference type="InterPro" id="IPR029044">
    <property type="entry name" value="Nucleotide-diphossugar_trans"/>
</dbReference>
<dbReference type="Proteomes" id="UP000183090">
    <property type="component" value="Unassembled WGS sequence"/>
</dbReference>
<comment type="caution">
    <text evidence="5">The sequence shown here is derived from an EMBL/GenBank/DDBJ whole genome shotgun (WGS) entry which is preliminary data.</text>
</comment>
<dbReference type="Pfam" id="PF13524">
    <property type="entry name" value="Glyco_trans_1_2"/>
    <property type="match status" value="1"/>
</dbReference>
<dbReference type="Pfam" id="PF00535">
    <property type="entry name" value="Glycos_transf_2"/>
    <property type="match status" value="1"/>
</dbReference>
<dbReference type="PANTHER" id="PTHR43685:SF2">
    <property type="entry name" value="GLYCOSYLTRANSFERASE 2-LIKE DOMAIN-CONTAINING PROTEIN"/>
    <property type="match status" value="1"/>
</dbReference>
<dbReference type="GO" id="GO:0016740">
    <property type="term" value="F:transferase activity"/>
    <property type="evidence" value="ECO:0007669"/>
    <property type="project" value="UniProtKB-KW"/>
</dbReference>
<evidence type="ECO:0000259" key="3">
    <source>
        <dbReference type="Pfam" id="PF00535"/>
    </source>
</evidence>
<dbReference type="SUPFAM" id="SSF53448">
    <property type="entry name" value="Nucleotide-diphospho-sugar transferases"/>
    <property type="match status" value="1"/>
</dbReference>
<name>A0AA94HFV1_9STAP</name>
<dbReference type="PROSITE" id="PS51450">
    <property type="entry name" value="LRR"/>
    <property type="match status" value="1"/>
</dbReference>
<dbReference type="InterPro" id="IPR055259">
    <property type="entry name" value="YkvP/CgeB_Glyco_trans-like"/>
</dbReference>
<organism evidence="5 6">
    <name type="scientific">Salinicoccus halodurans</name>
    <dbReference type="NCBI Taxonomy" id="407035"/>
    <lineage>
        <taxon>Bacteria</taxon>
        <taxon>Bacillati</taxon>
        <taxon>Bacillota</taxon>
        <taxon>Bacilli</taxon>
        <taxon>Bacillales</taxon>
        <taxon>Staphylococcaceae</taxon>
        <taxon>Salinicoccus</taxon>
    </lineage>
</organism>
<dbReference type="Gene3D" id="3.90.550.10">
    <property type="entry name" value="Spore Coat Polysaccharide Biosynthesis Protein SpsA, Chain A"/>
    <property type="match status" value="1"/>
</dbReference>
<gene>
    <name evidence="5" type="ORF">SAMN05216235_1756</name>
</gene>
<dbReference type="InterPro" id="IPR001611">
    <property type="entry name" value="Leu-rich_rpt"/>
</dbReference>
<accession>A0AA94HFV1</accession>
<reference evidence="5 6" key="1">
    <citation type="submission" date="2016-10" db="EMBL/GenBank/DDBJ databases">
        <authorList>
            <person name="Varghese N."/>
            <person name="Submissions S."/>
        </authorList>
    </citation>
    <scope>NUCLEOTIDE SEQUENCE [LARGE SCALE GENOMIC DNA]</scope>
    <source>
        <strain evidence="5 6">CGMCC 1.6501</strain>
    </source>
</reference>
<evidence type="ECO:0000256" key="1">
    <source>
        <dbReference type="ARBA" id="ARBA00040220"/>
    </source>
</evidence>
<protein>
    <recommendedName>
        <fullName evidence="1">Putative glycosyltransferase TagX</fullName>
    </recommendedName>
    <alternativeName>
        <fullName evidence="2">Teichoic acid biosynthesis protein X</fullName>
    </alternativeName>
</protein>
<evidence type="ECO:0000259" key="4">
    <source>
        <dbReference type="Pfam" id="PF13524"/>
    </source>
</evidence>
<evidence type="ECO:0000256" key="2">
    <source>
        <dbReference type="ARBA" id="ARBA00041596"/>
    </source>
</evidence>
<dbReference type="EMBL" id="FOTB01000004">
    <property type="protein sequence ID" value="SFK80920.1"/>
    <property type="molecule type" value="Genomic_DNA"/>
</dbReference>
<dbReference type="CDD" id="cd00761">
    <property type="entry name" value="Glyco_tranf_GTA_type"/>
    <property type="match status" value="1"/>
</dbReference>
<dbReference type="AlphaFoldDB" id="A0AA94HFV1"/>